<name>A0ABU9SHF5_9BURK</name>
<proteinExistence type="predicted"/>
<dbReference type="EMBL" id="JAYMRW010000011">
    <property type="protein sequence ID" value="MEM5450761.1"/>
    <property type="molecule type" value="Genomic_DNA"/>
</dbReference>
<evidence type="ECO:0000313" key="2">
    <source>
        <dbReference type="Proteomes" id="UP001390669"/>
    </source>
</evidence>
<accession>A0ABU9SHF5</accession>
<reference evidence="1 2" key="1">
    <citation type="submission" date="2024-01" db="EMBL/GenBank/DDBJ databases">
        <title>The diversity of rhizobia nodulating Mimosa spp. in eleven states of Brazil covering several biomes is determined by host plant, location, and edaphic factors.</title>
        <authorList>
            <person name="Rouws L."/>
            <person name="Barauna A."/>
            <person name="Beukes C."/>
            <person name="De Faria S.M."/>
            <person name="Gross E."/>
            <person name="Dos Reis Junior F.B."/>
            <person name="Simon M."/>
            <person name="Maluk M."/>
            <person name="Odee D.W."/>
            <person name="Kenicer G."/>
            <person name="Young J.P.W."/>
            <person name="Reis V.M."/>
            <person name="Zilli J."/>
            <person name="James E.K."/>
        </authorList>
    </citation>
    <scope>NUCLEOTIDE SEQUENCE [LARGE SCALE GENOMIC DNA]</scope>
    <source>
        <strain evidence="1 2">JPY164</strain>
    </source>
</reference>
<evidence type="ECO:0008006" key="3">
    <source>
        <dbReference type="Google" id="ProtNLM"/>
    </source>
</evidence>
<sequence length="106" mass="12180">MIIEAGKLACVRLQFVRLARHRSRHQARSHRAPNYLVRYQLEGVAAREAWADPPTKPQLIWRIRSSRPRDCVMVELTSDGNAIVGWTNRTLDTLLNELGDTWGETD</sequence>
<gene>
    <name evidence="1" type="ORF">VSR33_25080</name>
</gene>
<dbReference type="Proteomes" id="UP001390669">
    <property type="component" value="Unassembled WGS sequence"/>
</dbReference>
<dbReference type="RefSeq" id="WP_368603099.1">
    <property type="nucleotide sequence ID" value="NZ_JAYMRW010000011.1"/>
</dbReference>
<evidence type="ECO:0000313" key="1">
    <source>
        <dbReference type="EMBL" id="MEM5450761.1"/>
    </source>
</evidence>
<organism evidence="1 2">
    <name type="scientific">Paraburkholderia guartelaensis</name>
    <dbReference type="NCBI Taxonomy" id="2546446"/>
    <lineage>
        <taxon>Bacteria</taxon>
        <taxon>Pseudomonadati</taxon>
        <taxon>Pseudomonadota</taxon>
        <taxon>Betaproteobacteria</taxon>
        <taxon>Burkholderiales</taxon>
        <taxon>Burkholderiaceae</taxon>
        <taxon>Paraburkholderia</taxon>
    </lineage>
</organism>
<protein>
    <recommendedName>
        <fullName evidence="3">DUF3024 domain-containing protein</fullName>
    </recommendedName>
</protein>
<keyword evidence="2" id="KW-1185">Reference proteome</keyword>
<comment type="caution">
    <text evidence="1">The sequence shown here is derived from an EMBL/GenBank/DDBJ whole genome shotgun (WGS) entry which is preliminary data.</text>
</comment>